<evidence type="ECO:0000259" key="2">
    <source>
        <dbReference type="Pfam" id="PF17727"/>
    </source>
</evidence>
<proteinExistence type="predicted"/>
<dbReference type="Proteomes" id="UP000597668">
    <property type="component" value="Unassembled WGS sequence"/>
</dbReference>
<dbReference type="EMBL" id="JACOGI010000001">
    <property type="protein sequence ID" value="MBC3515181.1"/>
    <property type="molecule type" value="Genomic_DNA"/>
</dbReference>
<dbReference type="InterPro" id="IPR041473">
    <property type="entry name" value="CtsR_C"/>
</dbReference>
<organism evidence="3 4">
    <name type="scientific">Neobittarella massiliensis</name>
    <name type="common">ex Bilen et al. 2018</name>
    <dbReference type="NCBI Taxonomy" id="2041842"/>
    <lineage>
        <taxon>Bacteria</taxon>
        <taxon>Bacillati</taxon>
        <taxon>Bacillota</taxon>
        <taxon>Clostridia</taxon>
        <taxon>Eubacteriales</taxon>
        <taxon>Oscillospiraceae</taxon>
        <taxon>Neobittarella (ex Bilen et al. 2018)</taxon>
    </lineage>
</organism>
<gene>
    <name evidence="3" type="ORF">H8K20_02075</name>
</gene>
<dbReference type="AlphaFoldDB" id="A0A8J6INJ5"/>
<protein>
    <submittedName>
        <fullName evidence="3">CtsR family transcriptional regulator</fullName>
    </submittedName>
</protein>
<dbReference type="Pfam" id="PF05848">
    <property type="entry name" value="CtsR"/>
    <property type="match status" value="1"/>
</dbReference>
<dbReference type="Gene3D" id="3.30.56.130">
    <property type="entry name" value="Transcriptional regulator CtsR, winged HTH domain"/>
    <property type="match status" value="1"/>
</dbReference>
<sequence>MDLKISDLITQRILQLMEQTDGTAEIQRNDFAQQIGCVPSQINYVLTSRFTPEQGYAIESRRGGGGYIKITRITTTGQNLLMHVINTIGDTLDENTARILLENLTYQQVLTAKAAQLIFAAVSDKSLRQAKADLRDSLRATIFKNMLLCAQ</sequence>
<evidence type="ECO:0000313" key="4">
    <source>
        <dbReference type="Proteomes" id="UP000597668"/>
    </source>
</evidence>
<feature type="domain" description="CtsR N-terminal HTH" evidence="1">
    <location>
        <begin position="4"/>
        <end position="73"/>
    </location>
</feature>
<comment type="caution">
    <text evidence="3">The sequence shown here is derived from an EMBL/GenBank/DDBJ whole genome shotgun (WGS) entry which is preliminary data.</text>
</comment>
<dbReference type="InterPro" id="IPR041902">
    <property type="entry name" value="CtsR_N_sf"/>
</dbReference>
<keyword evidence="4" id="KW-1185">Reference proteome</keyword>
<dbReference type="InterPro" id="IPR040465">
    <property type="entry name" value="CtsR_N"/>
</dbReference>
<feature type="domain" description="CtsR C-terminal dimerization" evidence="2">
    <location>
        <begin position="78"/>
        <end position="147"/>
    </location>
</feature>
<dbReference type="Pfam" id="PF17727">
    <property type="entry name" value="CtsR_C"/>
    <property type="match status" value="1"/>
</dbReference>
<reference evidence="3" key="1">
    <citation type="submission" date="2020-08" db="EMBL/GenBank/DDBJ databases">
        <authorList>
            <person name="Liu C."/>
            <person name="Sun Q."/>
        </authorList>
    </citation>
    <scope>NUCLEOTIDE SEQUENCE</scope>
    <source>
        <strain evidence="3">NSJ-65</strain>
    </source>
</reference>
<name>A0A8J6INJ5_9FIRM</name>
<evidence type="ECO:0000259" key="1">
    <source>
        <dbReference type="Pfam" id="PF05848"/>
    </source>
</evidence>
<evidence type="ECO:0000313" key="3">
    <source>
        <dbReference type="EMBL" id="MBC3515181.1"/>
    </source>
</evidence>
<dbReference type="InterPro" id="IPR041908">
    <property type="entry name" value="CtsR_C_sf"/>
</dbReference>
<dbReference type="Gene3D" id="1.10.1200.150">
    <property type="entry name" value="Transcriptional regulator CtsR, C-terminal domain"/>
    <property type="match status" value="1"/>
</dbReference>
<accession>A0A8J6INJ5</accession>